<sequence>MWPTVLSHPYQRSSLLVVAFHTPTSYGKLTAALEACGYKVHVPRMPTTNGSRPPNANFIDDSQLVRNKVDSLVQAGHTVITIGHSYGAHVMSNALYGLGIEARSFRGLKGGVSSLLYMAVYLLPEGMSTFDEFEKFGNPESFVGFDTAEDHTMTVRNPKGMFLSVEDDKTEAESYVQTLCRWNGQAIFQASEHAAWREIPASYIRTTQDLSISTAEQLDMIQGAEKAGREVQVFTATQSVVDIVNKLVSG</sequence>
<evidence type="ECO:0000313" key="3">
    <source>
        <dbReference type="Proteomes" id="UP000803844"/>
    </source>
</evidence>
<dbReference type="Proteomes" id="UP000803844">
    <property type="component" value="Unassembled WGS sequence"/>
</dbReference>
<dbReference type="RefSeq" id="XP_040770903.1">
    <property type="nucleotide sequence ID" value="XM_040921886.1"/>
</dbReference>
<keyword evidence="3" id="KW-1185">Reference proteome</keyword>
<dbReference type="PANTHER" id="PTHR37017:SF10">
    <property type="entry name" value="AB HYDROLASE-1 DOMAIN-CONTAINING PROTEIN"/>
    <property type="match status" value="1"/>
</dbReference>
<dbReference type="Pfam" id="PF12697">
    <property type="entry name" value="Abhydrolase_6"/>
    <property type="match status" value="1"/>
</dbReference>
<dbReference type="InterPro" id="IPR000073">
    <property type="entry name" value="AB_hydrolase_1"/>
</dbReference>
<dbReference type="InterPro" id="IPR029058">
    <property type="entry name" value="AB_hydrolase_fold"/>
</dbReference>
<protein>
    <recommendedName>
        <fullName evidence="1">AB hydrolase-1 domain-containing protein</fullName>
    </recommendedName>
</protein>
<dbReference type="InterPro" id="IPR052897">
    <property type="entry name" value="Sec-Metab_Biosynth_Hydrolase"/>
</dbReference>
<evidence type="ECO:0000259" key="1">
    <source>
        <dbReference type="Pfam" id="PF12697"/>
    </source>
</evidence>
<dbReference type="OrthoDB" id="1263307at2759"/>
<name>A0A9P4XPJ4_CRYP1</name>
<reference evidence="2" key="1">
    <citation type="journal article" date="2020" name="Phytopathology">
        <title>Genome sequence of the chestnut blight fungus Cryphonectria parasitica EP155: A fundamental resource for an archetypical invasive plant pathogen.</title>
        <authorList>
            <person name="Crouch J.A."/>
            <person name="Dawe A."/>
            <person name="Aerts A."/>
            <person name="Barry K."/>
            <person name="Churchill A.C.L."/>
            <person name="Grimwood J."/>
            <person name="Hillman B."/>
            <person name="Milgroom M.G."/>
            <person name="Pangilinan J."/>
            <person name="Smith M."/>
            <person name="Salamov A."/>
            <person name="Schmutz J."/>
            <person name="Yadav J."/>
            <person name="Grigoriev I.V."/>
            <person name="Nuss D."/>
        </authorList>
    </citation>
    <scope>NUCLEOTIDE SEQUENCE</scope>
    <source>
        <strain evidence="2">EP155</strain>
    </source>
</reference>
<organism evidence="2 3">
    <name type="scientific">Cryphonectria parasitica (strain ATCC 38755 / EP155)</name>
    <dbReference type="NCBI Taxonomy" id="660469"/>
    <lineage>
        <taxon>Eukaryota</taxon>
        <taxon>Fungi</taxon>
        <taxon>Dikarya</taxon>
        <taxon>Ascomycota</taxon>
        <taxon>Pezizomycotina</taxon>
        <taxon>Sordariomycetes</taxon>
        <taxon>Sordariomycetidae</taxon>
        <taxon>Diaporthales</taxon>
        <taxon>Cryphonectriaceae</taxon>
        <taxon>Cryphonectria-Endothia species complex</taxon>
        <taxon>Cryphonectria</taxon>
    </lineage>
</organism>
<dbReference type="SUPFAM" id="SSF53474">
    <property type="entry name" value="alpha/beta-Hydrolases"/>
    <property type="match status" value="1"/>
</dbReference>
<dbReference type="PANTHER" id="PTHR37017">
    <property type="entry name" value="AB HYDROLASE-1 DOMAIN-CONTAINING PROTEIN-RELATED"/>
    <property type="match status" value="1"/>
</dbReference>
<dbReference type="GeneID" id="63839015"/>
<dbReference type="AlphaFoldDB" id="A0A9P4XPJ4"/>
<proteinExistence type="predicted"/>
<gene>
    <name evidence="2" type="ORF">M406DRAFT_343567</name>
</gene>
<comment type="caution">
    <text evidence="2">The sequence shown here is derived from an EMBL/GenBank/DDBJ whole genome shotgun (WGS) entry which is preliminary data.</text>
</comment>
<dbReference type="Gene3D" id="3.40.50.1820">
    <property type="entry name" value="alpha/beta hydrolase"/>
    <property type="match status" value="1"/>
</dbReference>
<evidence type="ECO:0000313" key="2">
    <source>
        <dbReference type="EMBL" id="KAF3759924.1"/>
    </source>
</evidence>
<dbReference type="EMBL" id="MU032354">
    <property type="protein sequence ID" value="KAF3759924.1"/>
    <property type="molecule type" value="Genomic_DNA"/>
</dbReference>
<accession>A0A9P4XPJ4</accession>
<feature type="domain" description="AB hydrolase-1" evidence="1">
    <location>
        <begin position="20"/>
        <end position="224"/>
    </location>
</feature>